<gene>
    <name evidence="4" type="ORF">LDJ79_14295</name>
</gene>
<dbReference type="PANTHER" id="PTHR43877">
    <property type="entry name" value="AMINOALKYLPHOSPHONATE N-ACETYLTRANSFERASE-RELATED-RELATED"/>
    <property type="match status" value="1"/>
</dbReference>
<organism evidence="4 5">
    <name type="scientific">Vibrio tritonius</name>
    <dbReference type="NCBI Taxonomy" id="1435069"/>
    <lineage>
        <taxon>Bacteria</taxon>
        <taxon>Pseudomonadati</taxon>
        <taxon>Pseudomonadota</taxon>
        <taxon>Gammaproteobacteria</taxon>
        <taxon>Vibrionales</taxon>
        <taxon>Vibrionaceae</taxon>
        <taxon>Vibrio</taxon>
    </lineage>
</organism>
<evidence type="ECO:0000256" key="2">
    <source>
        <dbReference type="ARBA" id="ARBA00023315"/>
    </source>
</evidence>
<name>A0ABS7YNP1_9VIBR</name>
<dbReference type="RefSeq" id="WP_225251042.1">
    <property type="nucleotide sequence ID" value="NZ_JAIWIU010000101.1"/>
</dbReference>
<dbReference type="EMBL" id="JAIWIU010000101">
    <property type="protein sequence ID" value="MCA2017290.1"/>
    <property type="molecule type" value="Genomic_DNA"/>
</dbReference>
<dbReference type="InterPro" id="IPR016181">
    <property type="entry name" value="Acyl_CoA_acyltransferase"/>
</dbReference>
<reference evidence="5" key="1">
    <citation type="submission" date="2023-07" db="EMBL/GenBank/DDBJ databases">
        <title>Molecular identification of indigenous halophilic bacteria isolated from red sea cost, biodegradation of synthetic dyes and assessment of degraded metabolite toxicity.</title>
        <authorList>
            <person name="Chaieb K."/>
            <person name="Altayb H.N."/>
        </authorList>
    </citation>
    <scope>NUCLEOTIDE SEQUENCE [LARGE SCALE GENOMIC DNA]</scope>
    <source>
        <strain evidence="5">K20</strain>
    </source>
</reference>
<evidence type="ECO:0000313" key="4">
    <source>
        <dbReference type="EMBL" id="MCA2017290.1"/>
    </source>
</evidence>
<evidence type="ECO:0000256" key="1">
    <source>
        <dbReference type="ARBA" id="ARBA00022679"/>
    </source>
</evidence>
<dbReference type="InterPro" id="IPR050832">
    <property type="entry name" value="Bact_Acetyltransf"/>
</dbReference>
<dbReference type="CDD" id="cd04301">
    <property type="entry name" value="NAT_SF"/>
    <property type="match status" value="1"/>
</dbReference>
<comment type="caution">
    <text evidence="4">The sequence shown here is derived from an EMBL/GenBank/DDBJ whole genome shotgun (WGS) entry which is preliminary data.</text>
</comment>
<keyword evidence="1" id="KW-0808">Transferase</keyword>
<evidence type="ECO:0000313" key="5">
    <source>
        <dbReference type="Proteomes" id="UP001199044"/>
    </source>
</evidence>
<feature type="domain" description="N-acetyltransferase" evidence="3">
    <location>
        <begin position="7"/>
        <end position="184"/>
    </location>
</feature>
<dbReference type="InterPro" id="IPR000182">
    <property type="entry name" value="GNAT_dom"/>
</dbReference>
<keyword evidence="5" id="KW-1185">Reference proteome</keyword>
<dbReference type="Proteomes" id="UP001199044">
    <property type="component" value="Unassembled WGS sequence"/>
</dbReference>
<accession>A0ABS7YNP1</accession>
<dbReference type="Pfam" id="PF00583">
    <property type="entry name" value="Acetyltransf_1"/>
    <property type="match status" value="1"/>
</dbReference>
<keyword evidence="2" id="KW-0012">Acyltransferase</keyword>
<sequence length="184" mass="21036">MARLSSAFITPATVLDLDAFYRYAQQQFDTNGMGNTPLFMPDAPGTSVWGESLKQAYKQGLTAAQNQPTWRRLWLARNEQKEIIGDVSLRRDEFDDDNDRVWLGIGVAHCYRGHGLGEQLLSMVLDVAKQNQRINWVDLKVLDTNLPAIQLYRKLGFVEVSYIPERYQVDNEPVGEFMMSYQVA</sequence>
<dbReference type="SUPFAM" id="SSF55729">
    <property type="entry name" value="Acyl-CoA N-acyltransferases (Nat)"/>
    <property type="match status" value="1"/>
</dbReference>
<protein>
    <submittedName>
        <fullName evidence="4">GNAT family N-acetyltransferase</fullName>
    </submittedName>
</protein>
<dbReference type="PANTHER" id="PTHR43877:SF2">
    <property type="entry name" value="AMINOALKYLPHOSPHONATE N-ACETYLTRANSFERASE-RELATED"/>
    <property type="match status" value="1"/>
</dbReference>
<dbReference type="Gene3D" id="3.40.630.30">
    <property type="match status" value="1"/>
</dbReference>
<dbReference type="PROSITE" id="PS51186">
    <property type="entry name" value="GNAT"/>
    <property type="match status" value="1"/>
</dbReference>
<evidence type="ECO:0000259" key="3">
    <source>
        <dbReference type="PROSITE" id="PS51186"/>
    </source>
</evidence>
<proteinExistence type="predicted"/>